<dbReference type="Gene3D" id="1.20.120.1630">
    <property type="match status" value="1"/>
</dbReference>
<keyword evidence="2" id="KW-0812">Transmembrane</keyword>
<comment type="subcellular location">
    <subcellularLocation>
        <location evidence="1">Endomembrane system</location>
        <topology evidence="1">Multi-pass membrane protein</topology>
    </subcellularLocation>
</comment>
<evidence type="ECO:0000256" key="1">
    <source>
        <dbReference type="ARBA" id="ARBA00004127"/>
    </source>
</evidence>
<reference evidence="5 6" key="1">
    <citation type="submission" date="2019-04" db="EMBL/GenBank/DDBJ databases">
        <title>Three New Species of Nocardioides, Nocardioides euryhalodurans sp. nov., Nocardioides seonyuensis sp. nov. and Nocardioides eburneoflavus sp. nov. Isolated from Soil.</title>
        <authorList>
            <person name="Roh S.G."/>
            <person name="Lee C."/>
            <person name="Kim M.-K."/>
            <person name="Kim S.B."/>
        </authorList>
    </citation>
    <scope>NUCLEOTIDE SEQUENCE [LARGE SCALE GENOMIC DNA]</scope>
    <source>
        <strain evidence="5 6">MMS17-SY213</strain>
    </source>
</reference>
<keyword evidence="6" id="KW-1185">Reference proteome</keyword>
<evidence type="ECO:0000313" key="6">
    <source>
        <dbReference type="Proteomes" id="UP000297496"/>
    </source>
</evidence>
<comment type="caution">
    <text evidence="5">The sequence shown here is derived from an EMBL/GenBank/DDBJ whole genome shotgun (WGS) entry which is preliminary data.</text>
</comment>
<dbReference type="GO" id="GO:0012505">
    <property type="term" value="C:endomembrane system"/>
    <property type="evidence" value="ECO:0007669"/>
    <property type="project" value="UniProtKB-SubCell"/>
</dbReference>
<keyword evidence="5" id="KW-0808">Transferase</keyword>
<protein>
    <submittedName>
        <fullName evidence="5">Isoprenylcysteine carboxylmethyltransferase family protein</fullName>
    </submittedName>
</protein>
<dbReference type="Proteomes" id="UP000297496">
    <property type="component" value="Unassembled WGS sequence"/>
</dbReference>
<dbReference type="GO" id="GO:0008168">
    <property type="term" value="F:methyltransferase activity"/>
    <property type="evidence" value="ECO:0007669"/>
    <property type="project" value="UniProtKB-KW"/>
</dbReference>
<dbReference type="AlphaFoldDB" id="A0A4Z1CP10"/>
<evidence type="ECO:0000313" key="5">
    <source>
        <dbReference type="EMBL" id="TGN66705.1"/>
    </source>
</evidence>
<dbReference type="OrthoDB" id="941586at2"/>
<organism evidence="5 6">
    <name type="scientific">Nocardioides eburneiflavus</name>
    <dbReference type="NCBI Taxonomy" id="2518372"/>
    <lineage>
        <taxon>Bacteria</taxon>
        <taxon>Bacillati</taxon>
        <taxon>Actinomycetota</taxon>
        <taxon>Actinomycetes</taxon>
        <taxon>Propionibacteriales</taxon>
        <taxon>Nocardioidaceae</taxon>
        <taxon>Nocardioides</taxon>
    </lineage>
</organism>
<gene>
    <name evidence="5" type="ORF">EXE59_06310</name>
</gene>
<keyword evidence="4" id="KW-0472">Membrane</keyword>
<sequence>MRPPPPVLALVAGVAQHLWAGATPPSAPRRALATATAAASVGLAGAAAGQFRAHHTTVEPFDPSKATSLVVTGPNALTRNPMYVGMAGLLVANAVRLGDWRALLPLAAFVGYIDRFQIAAEERALAEKFGADYAAYRTAVPRWLDSSSLPGR</sequence>
<accession>A0A4Z1CP10</accession>
<dbReference type="RefSeq" id="WP_135841150.1">
    <property type="nucleotide sequence ID" value="NZ_SRRO01000001.1"/>
</dbReference>
<evidence type="ECO:0000256" key="4">
    <source>
        <dbReference type="ARBA" id="ARBA00023136"/>
    </source>
</evidence>
<keyword evidence="3" id="KW-1133">Transmembrane helix</keyword>
<keyword evidence="5" id="KW-0489">Methyltransferase</keyword>
<dbReference type="InterPro" id="IPR007318">
    <property type="entry name" value="Phopholipid_MeTrfase"/>
</dbReference>
<dbReference type="EMBL" id="SRRO01000001">
    <property type="protein sequence ID" value="TGN66705.1"/>
    <property type="molecule type" value="Genomic_DNA"/>
</dbReference>
<dbReference type="GO" id="GO:0032259">
    <property type="term" value="P:methylation"/>
    <property type="evidence" value="ECO:0007669"/>
    <property type="project" value="UniProtKB-KW"/>
</dbReference>
<evidence type="ECO:0000256" key="2">
    <source>
        <dbReference type="ARBA" id="ARBA00022692"/>
    </source>
</evidence>
<evidence type="ECO:0000256" key="3">
    <source>
        <dbReference type="ARBA" id="ARBA00022989"/>
    </source>
</evidence>
<dbReference type="Pfam" id="PF04191">
    <property type="entry name" value="PEMT"/>
    <property type="match status" value="1"/>
</dbReference>
<name>A0A4Z1CP10_9ACTN</name>
<proteinExistence type="predicted"/>